<keyword evidence="1" id="KW-1133">Transmembrane helix</keyword>
<feature type="domain" description="MHYT" evidence="5">
    <location>
        <begin position="12"/>
        <end position="199"/>
    </location>
</feature>
<dbReference type="Pfam" id="PF03707">
    <property type="entry name" value="MHYT"/>
    <property type="match status" value="2"/>
</dbReference>
<dbReference type="SUPFAM" id="SSF141868">
    <property type="entry name" value="EAL domain-like"/>
    <property type="match status" value="1"/>
</dbReference>
<gene>
    <name evidence="6" type="ORF">FHS72_001648</name>
</gene>
<dbReference type="CDD" id="cd01948">
    <property type="entry name" value="EAL"/>
    <property type="match status" value="1"/>
</dbReference>
<dbReference type="InterPro" id="IPR000160">
    <property type="entry name" value="GGDEF_dom"/>
</dbReference>
<keyword evidence="2" id="KW-0175">Coiled coil</keyword>
<dbReference type="Proteomes" id="UP000535415">
    <property type="component" value="Unassembled WGS sequence"/>
</dbReference>
<reference evidence="6 7" key="1">
    <citation type="submission" date="2020-08" db="EMBL/GenBank/DDBJ databases">
        <title>Genomic Encyclopedia of Type Strains, Phase IV (KMG-IV): sequencing the most valuable type-strain genomes for metagenomic binning, comparative biology and taxonomic classification.</title>
        <authorList>
            <person name="Goeker M."/>
        </authorList>
    </citation>
    <scope>NUCLEOTIDE SEQUENCE [LARGE SCALE GENOMIC DNA]</scope>
    <source>
        <strain evidence="6 7">DSM 101064</strain>
    </source>
</reference>
<dbReference type="PROSITE" id="PS50887">
    <property type="entry name" value="GGDEF"/>
    <property type="match status" value="1"/>
</dbReference>
<dbReference type="AlphaFoldDB" id="A0A7W9BL16"/>
<dbReference type="Gene3D" id="3.20.20.450">
    <property type="entry name" value="EAL domain"/>
    <property type="match status" value="1"/>
</dbReference>
<evidence type="ECO:0000259" key="5">
    <source>
        <dbReference type="PROSITE" id="PS50924"/>
    </source>
</evidence>
<dbReference type="CDD" id="cd01949">
    <property type="entry name" value="GGDEF"/>
    <property type="match status" value="1"/>
</dbReference>
<dbReference type="InterPro" id="IPR005330">
    <property type="entry name" value="MHYT_dom"/>
</dbReference>
<evidence type="ECO:0000313" key="6">
    <source>
        <dbReference type="EMBL" id="MBB5722024.1"/>
    </source>
</evidence>
<organism evidence="6 7">
    <name type="scientific">Yoonia ponticola</name>
    <dbReference type="NCBI Taxonomy" id="1524255"/>
    <lineage>
        <taxon>Bacteria</taxon>
        <taxon>Pseudomonadati</taxon>
        <taxon>Pseudomonadota</taxon>
        <taxon>Alphaproteobacteria</taxon>
        <taxon>Rhodobacterales</taxon>
        <taxon>Paracoccaceae</taxon>
        <taxon>Yoonia</taxon>
    </lineage>
</organism>
<keyword evidence="1" id="KW-0472">Membrane</keyword>
<name>A0A7W9BL16_9RHOB</name>
<evidence type="ECO:0000259" key="4">
    <source>
        <dbReference type="PROSITE" id="PS50887"/>
    </source>
</evidence>
<dbReference type="InterPro" id="IPR001633">
    <property type="entry name" value="EAL_dom"/>
</dbReference>
<dbReference type="InterPro" id="IPR029787">
    <property type="entry name" value="Nucleotide_cyclase"/>
</dbReference>
<keyword evidence="1" id="KW-0812">Transmembrane</keyword>
<dbReference type="SMART" id="SM00052">
    <property type="entry name" value="EAL"/>
    <property type="match status" value="1"/>
</dbReference>
<dbReference type="InterPro" id="IPR035919">
    <property type="entry name" value="EAL_sf"/>
</dbReference>
<sequence>MKQSIYSVVYAHDASFVIVAALVCAIGSTLTVVLLVRARVLTHRRRQLHLILAAMIAGTTIWATHFIAMLGYNPAGVAAYEPILTGVSLLVAIFGCMIGVSIGGMDHIRWRATLGGTTLGLTIATMHYTGMAALQVPGRFEWHANLVVLSVLLGCGLGIVMVHRIIYPVTRFCFAGATVAMILAVCTMHFTGMAASIFVADATILVSPENVISNYVLGFIVLAVVSLILLIGFTTFVIETEMSADSQRKLSDAVRRDLLTRLPNRMGFSEHAARLRKRISRGEVLQIAVLTIDLDNFKQINDSMGHEAGDLVLKHVAKQINGVIGDHEFVARIGGDEFAALKSNVKTLEDALDFAERLKTAIGVTLHVSMTELKTGVSIGIASYPSDETDLDTLLQFSDLAMYQAKSGSSNKIEFYDNEIEQVRRDKQALLTDLREAADRDELFLNYQFQNSIATQEVIGFEVLLRWLHPERGMIGPDVFIPLAEETGLIKDIGLWVLRTACQEAASWEVAYPIAVNVSPQQLVEPDFVARVAEILAESNLAPDRLEVEITEATIIQDQRNALAVMHELKSMGIRIAMDDFGTGYSSLSTLQVFPFDKIKIDRSFVQNVHESRQNAAIVRATLLLGAALDVPVLAEGAEIEEEIAFLMQETCSAVQGFYFGKPMPAADVRLLTMVKQDLPRAV</sequence>
<dbReference type="NCBIfam" id="TIGR00254">
    <property type="entry name" value="GGDEF"/>
    <property type="match status" value="1"/>
</dbReference>
<dbReference type="InterPro" id="IPR043128">
    <property type="entry name" value="Rev_trsase/Diguanyl_cyclase"/>
</dbReference>
<dbReference type="Gene3D" id="3.30.70.270">
    <property type="match status" value="1"/>
</dbReference>
<feature type="domain" description="GGDEF" evidence="4">
    <location>
        <begin position="285"/>
        <end position="418"/>
    </location>
</feature>
<feature type="domain" description="EAL" evidence="3">
    <location>
        <begin position="427"/>
        <end position="677"/>
    </location>
</feature>
<dbReference type="Pfam" id="PF00990">
    <property type="entry name" value="GGDEF"/>
    <property type="match status" value="1"/>
</dbReference>
<dbReference type="PANTHER" id="PTHR44757:SF2">
    <property type="entry name" value="BIOFILM ARCHITECTURE MAINTENANCE PROTEIN MBAA"/>
    <property type="match status" value="1"/>
</dbReference>
<feature type="coiled-coil region" evidence="2">
    <location>
        <begin position="413"/>
        <end position="440"/>
    </location>
</feature>
<dbReference type="SUPFAM" id="SSF55073">
    <property type="entry name" value="Nucleotide cyclase"/>
    <property type="match status" value="1"/>
</dbReference>
<dbReference type="GO" id="GO:0016020">
    <property type="term" value="C:membrane"/>
    <property type="evidence" value="ECO:0007669"/>
    <property type="project" value="UniProtKB-UniRule"/>
</dbReference>
<feature type="transmembrane region" description="Helical" evidence="1">
    <location>
        <begin position="48"/>
        <end position="71"/>
    </location>
</feature>
<feature type="transmembrane region" description="Helical" evidence="1">
    <location>
        <begin position="174"/>
        <end position="200"/>
    </location>
</feature>
<accession>A0A7W9BL16</accession>
<dbReference type="InterPro" id="IPR052155">
    <property type="entry name" value="Biofilm_reg_signaling"/>
</dbReference>
<dbReference type="EMBL" id="JACIJM010000004">
    <property type="protein sequence ID" value="MBB5722024.1"/>
    <property type="molecule type" value="Genomic_DNA"/>
</dbReference>
<feature type="transmembrane region" description="Helical" evidence="1">
    <location>
        <begin position="212"/>
        <end position="238"/>
    </location>
</feature>
<dbReference type="PROSITE" id="PS50883">
    <property type="entry name" value="EAL"/>
    <property type="match status" value="1"/>
</dbReference>
<dbReference type="RefSeq" id="WP_183527896.1">
    <property type="nucleotide sequence ID" value="NZ_JACIJM010000004.1"/>
</dbReference>
<evidence type="ECO:0000256" key="2">
    <source>
        <dbReference type="SAM" id="Coils"/>
    </source>
</evidence>
<feature type="transmembrane region" description="Helical" evidence="1">
    <location>
        <begin position="14"/>
        <end position="36"/>
    </location>
</feature>
<keyword evidence="7" id="KW-1185">Reference proteome</keyword>
<dbReference type="PROSITE" id="PS50924">
    <property type="entry name" value="MHYT"/>
    <property type="match status" value="1"/>
</dbReference>
<evidence type="ECO:0000256" key="1">
    <source>
        <dbReference type="PROSITE-ProRule" id="PRU00244"/>
    </source>
</evidence>
<proteinExistence type="predicted"/>
<evidence type="ECO:0000313" key="7">
    <source>
        <dbReference type="Proteomes" id="UP000535415"/>
    </source>
</evidence>
<feature type="transmembrane region" description="Helical" evidence="1">
    <location>
        <begin position="83"/>
        <end position="102"/>
    </location>
</feature>
<evidence type="ECO:0000259" key="3">
    <source>
        <dbReference type="PROSITE" id="PS50883"/>
    </source>
</evidence>
<comment type="caution">
    <text evidence="6">The sequence shown here is derived from an EMBL/GenBank/DDBJ whole genome shotgun (WGS) entry which is preliminary data.</text>
</comment>
<dbReference type="Pfam" id="PF00563">
    <property type="entry name" value="EAL"/>
    <property type="match status" value="1"/>
</dbReference>
<dbReference type="SMART" id="SM00267">
    <property type="entry name" value="GGDEF"/>
    <property type="match status" value="1"/>
</dbReference>
<dbReference type="PANTHER" id="PTHR44757">
    <property type="entry name" value="DIGUANYLATE CYCLASE DGCP"/>
    <property type="match status" value="1"/>
</dbReference>
<protein>
    <submittedName>
        <fullName evidence="6">Diguanylate cyclase (GGDEF)-like protein</fullName>
    </submittedName>
</protein>
<feature type="transmembrane region" description="Helical" evidence="1">
    <location>
        <begin position="142"/>
        <end position="162"/>
    </location>
</feature>